<keyword evidence="2" id="KW-1185">Reference proteome</keyword>
<protein>
    <submittedName>
        <fullName evidence="1">Uncharacterized protein</fullName>
    </submittedName>
</protein>
<evidence type="ECO:0000313" key="2">
    <source>
        <dbReference type="Proteomes" id="UP001527181"/>
    </source>
</evidence>
<gene>
    <name evidence="1" type="ORF">M5X12_00980</name>
</gene>
<evidence type="ECO:0000313" key="1">
    <source>
        <dbReference type="EMBL" id="MCY9759137.1"/>
    </source>
</evidence>
<accession>A0ABT4GR18</accession>
<dbReference type="RefSeq" id="WP_268594607.1">
    <property type="nucleotide sequence ID" value="NZ_JAMDLX010000105.1"/>
</dbReference>
<name>A0ABT4GR18_PAEAL</name>
<dbReference type="Proteomes" id="UP001527181">
    <property type="component" value="Unassembled WGS sequence"/>
</dbReference>
<reference evidence="1 2" key="1">
    <citation type="submission" date="2022-05" db="EMBL/GenBank/DDBJ databases">
        <title>Genome Sequencing of Bee-Associated Microbes.</title>
        <authorList>
            <person name="Dunlap C."/>
        </authorList>
    </citation>
    <scope>NUCLEOTIDE SEQUENCE [LARGE SCALE GENOMIC DNA]</scope>
    <source>
        <strain evidence="1 2">NRRL B-04010</strain>
    </source>
</reference>
<dbReference type="EMBL" id="JAMDNP010000002">
    <property type="protein sequence ID" value="MCY9759137.1"/>
    <property type="molecule type" value="Genomic_DNA"/>
</dbReference>
<proteinExistence type="predicted"/>
<sequence>MPRNTSTDKRPRLDCSSSVKSRIRALRASLMYTNDSEVIAYLLAVYDDHYEKITLPKDKQYREKVIHLERQQSLF</sequence>
<organism evidence="1 2">
    <name type="scientific">Paenibacillus alvei</name>
    <name type="common">Bacillus alvei</name>
    <dbReference type="NCBI Taxonomy" id="44250"/>
    <lineage>
        <taxon>Bacteria</taxon>
        <taxon>Bacillati</taxon>
        <taxon>Bacillota</taxon>
        <taxon>Bacilli</taxon>
        <taxon>Bacillales</taxon>
        <taxon>Paenibacillaceae</taxon>
        <taxon>Paenibacillus</taxon>
    </lineage>
</organism>
<comment type="caution">
    <text evidence="1">The sequence shown here is derived from an EMBL/GenBank/DDBJ whole genome shotgun (WGS) entry which is preliminary data.</text>
</comment>